<feature type="compositionally biased region" description="Basic and acidic residues" evidence="6">
    <location>
        <begin position="323"/>
        <end position="345"/>
    </location>
</feature>
<name>A0AAF0J6Y8_9BASI</name>
<keyword evidence="3 7" id="KW-0812">Transmembrane</keyword>
<dbReference type="GO" id="GO:0000139">
    <property type="term" value="C:Golgi membrane"/>
    <property type="evidence" value="ECO:0007669"/>
    <property type="project" value="TreeGrafter"/>
</dbReference>
<dbReference type="InterPro" id="IPR045888">
    <property type="entry name" value="Erv"/>
</dbReference>
<evidence type="ECO:0000256" key="4">
    <source>
        <dbReference type="ARBA" id="ARBA00022989"/>
    </source>
</evidence>
<dbReference type="GO" id="GO:0006890">
    <property type="term" value="P:retrograde vesicle-mediated transport, Golgi to endoplasmic reticulum"/>
    <property type="evidence" value="ECO:0007669"/>
    <property type="project" value="TreeGrafter"/>
</dbReference>
<reference evidence="10" key="1">
    <citation type="submission" date="2023-03" db="EMBL/GenBank/DDBJ databases">
        <title>Mating type loci evolution in Malassezia.</title>
        <authorList>
            <person name="Coelho M.A."/>
        </authorList>
    </citation>
    <scope>NUCLEOTIDE SEQUENCE</scope>
    <source>
        <strain evidence="10">CBS 11721</strain>
    </source>
</reference>
<feature type="domain" description="Endoplasmic reticulum vesicle transporter C-terminal" evidence="8">
    <location>
        <begin position="143"/>
        <end position="397"/>
    </location>
</feature>
<gene>
    <name evidence="10" type="primary">ERV46</name>
    <name evidence="10" type="ORF">MCUN1_001948</name>
</gene>
<comment type="similarity">
    <text evidence="2">Belongs to the ERGIC family.</text>
</comment>
<evidence type="ECO:0000256" key="1">
    <source>
        <dbReference type="ARBA" id="ARBA00004141"/>
    </source>
</evidence>
<feature type="transmembrane region" description="Helical" evidence="7">
    <location>
        <begin position="378"/>
        <end position="401"/>
    </location>
</feature>
<evidence type="ECO:0000256" key="2">
    <source>
        <dbReference type="ARBA" id="ARBA00005648"/>
    </source>
</evidence>
<dbReference type="InterPro" id="IPR039542">
    <property type="entry name" value="Erv_N"/>
</dbReference>
<keyword evidence="5 7" id="KW-0472">Membrane</keyword>
<dbReference type="EMBL" id="CP119879">
    <property type="protein sequence ID" value="WFD35099.1"/>
    <property type="molecule type" value="Genomic_DNA"/>
</dbReference>
<proteinExistence type="inferred from homology"/>
<keyword evidence="11" id="KW-1185">Reference proteome</keyword>
<evidence type="ECO:0000313" key="11">
    <source>
        <dbReference type="Proteomes" id="UP001219933"/>
    </source>
</evidence>
<keyword evidence="4 7" id="KW-1133">Transmembrane helix</keyword>
<feature type="domain" description="Endoplasmic reticulum vesicle transporter N-terminal" evidence="9">
    <location>
        <begin position="9"/>
        <end position="96"/>
    </location>
</feature>
<dbReference type="Proteomes" id="UP001219933">
    <property type="component" value="Chromosome 3"/>
</dbReference>
<dbReference type="PANTHER" id="PTHR10984">
    <property type="entry name" value="ENDOPLASMIC RETICULUM-GOLGI INTERMEDIATE COMPARTMENT PROTEIN"/>
    <property type="match status" value="1"/>
</dbReference>
<dbReference type="GO" id="GO:0030134">
    <property type="term" value="C:COPII-coated ER to Golgi transport vesicle"/>
    <property type="evidence" value="ECO:0007669"/>
    <property type="project" value="TreeGrafter"/>
</dbReference>
<accession>A0AAF0J6Y8</accession>
<comment type="subcellular location">
    <subcellularLocation>
        <location evidence="1">Membrane</location>
        <topology evidence="1">Multi-pass membrane protein</topology>
    </subcellularLocation>
</comment>
<evidence type="ECO:0000256" key="5">
    <source>
        <dbReference type="ARBA" id="ARBA00023136"/>
    </source>
</evidence>
<evidence type="ECO:0000259" key="9">
    <source>
        <dbReference type="Pfam" id="PF13850"/>
    </source>
</evidence>
<evidence type="ECO:0000256" key="7">
    <source>
        <dbReference type="SAM" id="Phobius"/>
    </source>
</evidence>
<evidence type="ECO:0000256" key="6">
    <source>
        <dbReference type="SAM" id="MobiDB-lite"/>
    </source>
</evidence>
<dbReference type="InterPro" id="IPR012936">
    <property type="entry name" value="Erv_C"/>
</dbReference>
<evidence type="ECO:0000313" key="10">
    <source>
        <dbReference type="EMBL" id="WFD35099.1"/>
    </source>
</evidence>
<feature type="region of interest" description="Disordered" evidence="6">
    <location>
        <begin position="322"/>
        <end position="345"/>
    </location>
</feature>
<sequence length="428" mass="47732">MAAGLLGPLRGFDAFGRTMDDVRIRTNVGAILTFVSAMLIAALTMSEFADYLRVRNEPWLEVDYSRQEKLEVNLNITFPRVPCYLLSLDVLDISGEINVDVRHDVTRTRLDRDGSIISIGAKELETEAARIAALRPKGYCGSCYGAQVPESGCCNTCDDVREAYAESRWSFNSPESIEQCVQEHWKENVEAENHEGCNIAGVLHVNKVVGNLHLSPGRAFQSNTLFSNELVPYMSGSGDEYHHFGHIIHELSFGTDGEFPHDAPARTVAVKDQLNIKDPLKGRVTHQKASQFMYQYFIKAVPTEVQLLHGARFRTYQYSVTSNERDLAPNDPTKEHNPMPEDPNVKHTVQGLPGVFINYEISPLRVIQRQVRKSFTHFLTNTCAIVGGILTIAGLVDAAIYRSRKTLTSDSYDDDDVLDGYGASAKML</sequence>
<feature type="transmembrane region" description="Helical" evidence="7">
    <location>
        <begin position="28"/>
        <end position="45"/>
    </location>
</feature>
<organism evidence="10 11">
    <name type="scientific">Malassezia cuniculi</name>
    <dbReference type="NCBI Taxonomy" id="948313"/>
    <lineage>
        <taxon>Eukaryota</taxon>
        <taxon>Fungi</taxon>
        <taxon>Dikarya</taxon>
        <taxon>Basidiomycota</taxon>
        <taxon>Ustilaginomycotina</taxon>
        <taxon>Malasseziomycetes</taxon>
        <taxon>Malasseziales</taxon>
        <taxon>Malasseziaceae</taxon>
        <taxon>Malassezia</taxon>
    </lineage>
</organism>
<evidence type="ECO:0000256" key="3">
    <source>
        <dbReference type="ARBA" id="ARBA00022692"/>
    </source>
</evidence>
<dbReference type="GO" id="GO:0006888">
    <property type="term" value="P:endoplasmic reticulum to Golgi vesicle-mediated transport"/>
    <property type="evidence" value="ECO:0007669"/>
    <property type="project" value="TreeGrafter"/>
</dbReference>
<dbReference type="PANTHER" id="PTHR10984:SF25">
    <property type="entry name" value="ENDOPLASMIC RETICULUM-GOLGI INTERMEDIATE COMPARTMENT PROTEIN 3"/>
    <property type="match status" value="1"/>
</dbReference>
<dbReference type="Pfam" id="PF13850">
    <property type="entry name" value="ERGIC_N"/>
    <property type="match status" value="1"/>
</dbReference>
<dbReference type="AlphaFoldDB" id="A0AAF0J6Y8"/>
<evidence type="ECO:0000259" key="8">
    <source>
        <dbReference type="Pfam" id="PF07970"/>
    </source>
</evidence>
<dbReference type="Pfam" id="PF07970">
    <property type="entry name" value="COPIIcoated_ERV"/>
    <property type="match status" value="1"/>
</dbReference>
<dbReference type="GO" id="GO:0005789">
    <property type="term" value="C:endoplasmic reticulum membrane"/>
    <property type="evidence" value="ECO:0007669"/>
    <property type="project" value="TreeGrafter"/>
</dbReference>
<protein>
    <submittedName>
        <fullName evidence="10">ER-derived vesicles protein erv46</fullName>
    </submittedName>
</protein>